<dbReference type="PANTHER" id="PTHR37017">
    <property type="entry name" value="AB HYDROLASE-1 DOMAIN-CONTAINING PROTEIN-RELATED"/>
    <property type="match status" value="1"/>
</dbReference>
<keyword evidence="4" id="KW-1185">Reference proteome</keyword>
<dbReference type="PANTHER" id="PTHR37017:SF11">
    <property type="entry name" value="ESTERASE_LIPASE_THIOESTERASE DOMAIN-CONTAINING PROTEIN"/>
    <property type="match status" value="1"/>
</dbReference>
<keyword evidence="3" id="KW-0378">Hydrolase</keyword>
<reference evidence="4" key="1">
    <citation type="submission" date="2018-05" db="EMBL/GenBank/DDBJ databases">
        <title>Complete genome sequence of Actinobacillus porcitonsillarum reference strain 9953L55 (CCUG 46996).</title>
        <authorList>
            <person name="Dona V."/>
            <person name="Perreten V."/>
        </authorList>
    </citation>
    <scope>NUCLEOTIDE SEQUENCE [LARGE SCALE GENOMIC DNA]</scope>
    <source>
        <strain evidence="4">9953L55</strain>
    </source>
</reference>
<dbReference type="InterPro" id="IPR052897">
    <property type="entry name" value="Sec-Metab_Biosynth_Hydrolase"/>
</dbReference>
<dbReference type="SUPFAM" id="SSF53474">
    <property type="entry name" value="alpha/beta-Hydrolases"/>
    <property type="match status" value="1"/>
</dbReference>
<evidence type="ECO:0000313" key="3">
    <source>
        <dbReference type="EMBL" id="AWI50501.1"/>
    </source>
</evidence>
<keyword evidence="1" id="KW-0732">Signal</keyword>
<dbReference type="InterPro" id="IPR000073">
    <property type="entry name" value="AB_hydrolase_1"/>
</dbReference>
<organism evidence="3 4">
    <name type="scientific">Actinobacillus porcitonsillarum</name>
    <dbReference type="NCBI Taxonomy" id="189834"/>
    <lineage>
        <taxon>Bacteria</taxon>
        <taxon>Pseudomonadati</taxon>
        <taxon>Pseudomonadota</taxon>
        <taxon>Gammaproteobacteria</taxon>
        <taxon>Pasteurellales</taxon>
        <taxon>Pasteurellaceae</taxon>
        <taxon>Actinobacillus</taxon>
    </lineage>
</organism>
<evidence type="ECO:0000256" key="1">
    <source>
        <dbReference type="SAM" id="SignalP"/>
    </source>
</evidence>
<feature type="signal peptide" evidence="1">
    <location>
        <begin position="1"/>
        <end position="22"/>
    </location>
</feature>
<dbReference type="Gene3D" id="3.40.50.1820">
    <property type="entry name" value="alpha/beta hydrolase"/>
    <property type="match status" value="1"/>
</dbReference>
<dbReference type="EMBL" id="CP029206">
    <property type="protein sequence ID" value="AWI50501.1"/>
    <property type="molecule type" value="Genomic_DNA"/>
</dbReference>
<accession>A0A2U8FHP6</accession>
<dbReference type="KEGG" id="apor:DDU33_02855"/>
<dbReference type="Proteomes" id="UP000244920">
    <property type="component" value="Chromosome"/>
</dbReference>
<protein>
    <submittedName>
        <fullName evidence="3">Alpha/beta hydrolase</fullName>
    </submittedName>
</protein>
<name>A0A2U8FHP6_9PAST</name>
<evidence type="ECO:0000313" key="4">
    <source>
        <dbReference type="Proteomes" id="UP000244920"/>
    </source>
</evidence>
<proteinExistence type="predicted"/>
<gene>
    <name evidence="3" type="ORF">DDU33_02855</name>
</gene>
<dbReference type="AlphaFoldDB" id="A0A2U8FHP6"/>
<dbReference type="Pfam" id="PF12697">
    <property type="entry name" value="Abhydrolase_6"/>
    <property type="match status" value="1"/>
</dbReference>
<feature type="domain" description="AB hydrolase-1" evidence="2">
    <location>
        <begin position="32"/>
        <end position="243"/>
    </location>
</feature>
<feature type="chain" id="PRO_5015891982" evidence="1">
    <location>
        <begin position="23"/>
        <end position="250"/>
    </location>
</feature>
<evidence type="ECO:0000259" key="2">
    <source>
        <dbReference type="Pfam" id="PF12697"/>
    </source>
</evidence>
<dbReference type="GO" id="GO:0016787">
    <property type="term" value="F:hydrolase activity"/>
    <property type="evidence" value="ECO:0007669"/>
    <property type="project" value="UniProtKB-KW"/>
</dbReference>
<sequence length="250" mass="26813">MFNLMKKLACVALIGLSVTAQATEKNTMIKNIVLVHGAFVDGSSYRPVIQSLQAKGYQVTAVQNPLTSLDDDVAAVKQVLDRQDGDVVLVGHSWAGVVISQAGQHEKVKKLVYLSAIVPNSGENAVMALERHQAASEGLQPDENGMIWLPNAEVYQAVMANDLPLSEVQGLFATQTPISAKAFGQAVAEPAWKTKPSYYLLAEQDNALPFKAQQSFAAMINAQTKTVSGSHLSIISQPQATVELIEQAAK</sequence>
<dbReference type="InterPro" id="IPR029058">
    <property type="entry name" value="AB_hydrolase_fold"/>
</dbReference>